<evidence type="ECO:0000313" key="3">
    <source>
        <dbReference type="EMBL" id="WFD28445.1"/>
    </source>
</evidence>
<proteinExistence type="predicted"/>
<dbReference type="PANTHER" id="PTHR36855">
    <property type="entry name" value="CHROMOSOME 10, WHOLE GENOME SHOTGUN SEQUENCE"/>
    <property type="match status" value="1"/>
</dbReference>
<reference evidence="3" key="1">
    <citation type="submission" date="2023-03" db="EMBL/GenBank/DDBJ databases">
        <title>Mating type loci evolution in Malassezia.</title>
        <authorList>
            <person name="Coelho M.A."/>
        </authorList>
    </citation>
    <scope>NUCLEOTIDE SEQUENCE</scope>
    <source>
        <strain evidence="3">CBS 9557</strain>
    </source>
</reference>
<evidence type="ECO:0000256" key="1">
    <source>
        <dbReference type="SAM" id="MobiDB-lite"/>
    </source>
</evidence>
<gene>
    <name evidence="3" type="ORF">MNAN1_003456</name>
</gene>
<feature type="compositionally biased region" description="Basic and acidic residues" evidence="1">
    <location>
        <begin position="50"/>
        <end position="61"/>
    </location>
</feature>
<keyword evidence="4" id="KW-1185">Reference proteome</keyword>
<evidence type="ECO:0000259" key="2">
    <source>
        <dbReference type="Pfam" id="PF17733"/>
    </source>
</evidence>
<accession>A0AAF0EPU0</accession>
<dbReference type="Proteomes" id="UP001213623">
    <property type="component" value="Chromosome 6"/>
</dbReference>
<dbReference type="PANTHER" id="PTHR36855:SF1">
    <property type="entry name" value="PEROXISOME MEMBRANE ANCHOR PROTEIN PEX14P N-TERMINAL DOMAIN-CONTAINING PROTEIN"/>
    <property type="match status" value="1"/>
</dbReference>
<sequence>MALPAEVEYDHEFQDGIRAIVSQLQAQGASEAQIKDTVQQATEYYQQRNRASEQEQHKEELSVNEEPETAVKEPERGEPYPASFTAIVEMLTTGREDQIPGIREIPLKINEQPPSESKMTRPRKPWE</sequence>
<name>A0AAF0EPU0_9BASI</name>
<dbReference type="InterPro" id="IPR040554">
    <property type="entry name" value="KPWE_PEX14_dom"/>
</dbReference>
<feature type="region of interest" description="Disordered" evidence="1">
    <location>
        <begin position="105"/>
        <end position="127"/>
    </location>
</feature>
<dbReference type="AlphaFoldDB" id="A0AAF0EPU0"/>
<dbReference type="EMBL" id="CP119897">
    <property type="protein sequence ID" value="WFD28445.1"/>
    <property type="molecule type" value="Genomic_DNA"/>
</dbReference>
<protein>
    <recommendedName>
        <fullName evidence="2">Peroxisomal membrane protein PEX14-like KPWE domain-containing protein</fullName>
    </recommendedName>
</protein>
<organism evidence="3 4">
    <name type="scientific">Malassezia nana</name>
    <dbReference type="NCBI Taxonomy" id="180528"/>
    <lineage>
        <taxon>Eukaryota</taxon>
        <taxon>Fungi</taxon>
        <taxon>Dikarya</taxon>
        <taxon>Basidiomycota</taxon>
        <taxon>Ustilaginomycotina</taxon>
        <taxon>Malasseziomycetes</taxon>
        <taxon>Malasseziales</taxon>
        <taxon>Malasseziaceae</taxon>
        <taxon>Malassezia</taxon>
    </lineage>
</organism>
<feature type="compositionally biased region" description="Basic and acidic residues" evidence="1">
    <location>
        <begin position="69"/>
        <end position="78"/>
    </location>
</feature>
<feature type="domain" description="Peroxisomal membrane protein PEX14-like KPWE" evidence="2">
    <location>
        <begin position="79"/>
        <end position="127"/>
    </location>
</feature>
<feature type="region of interest" description="Disordered" evidence="1">
    <location>
        <begin position="46"/>
        <end position="81"/>
    </location>
</feature>
<dbReference type="Pfam" id="PF17733">
    <property type="entry name" value="KPWE_dom"/>
    <property type="match status" value="1"/>
</dbReference>
<evidence type="ECO:0000313" key="4">
    <source>
        <dbReference type="Proteomes" id="UP001213623"/>
    </source>
</evidence>